<feature type="region of interest" description="Disordered" evidence="2">
    <location>
        <begin position="137"/>
        <end position="187"/>
    </location>
</feature>
<dbReference type="PANTHER" id="PTHR12509:SF9">
    <property type="entry name" value="SPERM FLAGELLAR PROTEIN 1 ISOFORM X1"/>
    <property type="match status" value="1"/>
</dbReference>
<dbReference type="SUPFAM" id="SSF47576">
    <property type="entry name" value="Calponin-homology domain, CH-domain"/>
    <property type="match status" value="1"/>
</dbReference>
<sequence length="292" mass="34025">MDMETITARKDISGMTKVDMEEYFDDVEVESLYSWIDRIPLSRPKKNMSKDFSDAVLAAEVIKHYFPRMVEVHNYTPAANTKQKLENWYLLNRRVLKRLELDLSDDVLRALANGKPKVIERVLMLIRLQIDKFLEKTDTPPGIKSPRGAPETSLRSMSPTNNRVTKSEGAASPRKYQKGEIPHAHPDRTISRLSRVEMQYYAPHDKRYRSYFADKPLPIMPKAFIPPVSDNIPRIMYEEKEMECQAKEETIQIMNAKIRRLEHLLHLKDVRIEDLHSTLQQTVGLGYSTRKR</sequence>
<evidence type="ECO:0000259" key="3">
    <source>
        <dbReference type="PROSITE" id="PS50021"/>
    </source>
</evidence>
<organism evidence="4 5">
    <name type="scientific">Mya arenaria</name>
    <name type="common">Soft-shell clam</name>
    <dbReference type="NCBI Taxonomy" id="6604"/>
    <lineage>
        <taxon>Eukaryota</taxon>
        <taxon>Metazoa</taxon>
        <taxon>Spiralia</taxon>
        <taxon>Lophotrochozoa</taxon>
        <taxon>Mollusca</taxon>
        <taxon>Bivalvia</taxon>
        <taxon>Autobranchia</taxon>
        <taxon>Heteroconchia</taxon>
        <taxon>Euheterodonta</taxon>
        <taxon>Imparidentia</taxon>
        <taxon>Neoheterodontei</taxon>
        <taxon>Myida</taxon>
        <taxon>Myoidea</taxon>
        <taxon>Myidae</taxon>
        <taxon>Mya</taxon>
    </lineage>
</organism>
<dbReference type="PROSITE" id="PS50021">
    <property type="entry name" value="CH"/>
    <property type="match status" value="1"/>
</dbReference>
<keyword evidence="1" id="KW-0175">Coiled coil</keyword>
<evidence type="ECO:0000256" key="2">
    <source>
        <dbReference type="SAM" id="MobiDB-lite"/>
    </source>
</evidence>
<dbReference type="InterPro" id="IPR052111">
    <property type="entry name" value="Spermatogenesis_Ciliary_MAP"/>
</dbReference>
<accession>A0ABY7FJT7</accession>
<dbReference type="InterPro" id="IPR010441">
    <property type="entry name" value="CH_2"/>
</dbReference>
<feature type="compositionally biased region" description="Polar residues" evidence="2">
    <location>
        <begin position="153"/>
        <end position="164"/>
    </location>
</feature>
<feature type="compositionally biased region" description="Basic and acidic residues" evidence="2">
    <location>
        <begin position="177"/>
        <end position="187"/>
    </location>
</feature>
<dbReference type="InterPro" id="IPR036872">
    <property type="entry name" value="CH_dom_sf"/>
</dbReference>
<name>A0ABY7FJT7_MYAAR</name>
<evidence type="ECO:0000256" key="1">
    <source>
        <dbReference type="SAM" id="Coils"/>
    </source>
</evidence>
<reference evidence="4" key="1">
    <citation type="submission" date="2022-11" db="EMBL/GenBank/DDBJ databases">
        <title>Centuries of genome instability and evolution in soft-shell clam transmissible cancer (bioRxiv).</title>
        <authorList>
            <person name="Hart S.F.M."/>
            <person name="Yonemitsu M.A."/>
            <person name="Giersch R.M."/>
            <person name="Beal B.F."/>
            <person name="Arriagada G."/>
            <person name="Davis B.W."/>
            <person name="Ostrander E.A."/>
            <person name="Goff S.P."/>
            <person name="Metzger M.J."/>
        </authorList>
    </citation>
    <scope>NUCLEOTIDE SEQUENCE</scope>
    <source>
        <strain evidence="4">MELC-2E11</strain>
        <tissue evidence="4">Siphon/mantle</tissue>
    </source>
</reference>
<dbReference type="PANTHER" id="PTHR12509">
    <property type="entry name" value="SPERMATOGENESIS-ASSOCIATED 4-RELATED"/>
    <property type="match status" value="1"/>
</dbReference>
<feature type="domain" description="Calponin-homology (CH)" evidence="3">
    <location>
        <begin position="26"/>
        <end position="134"/>
    </location>
</feature>
<dbReference type="InterPro" id="IPR001715">
    <property type="entry name" value="CH_dom"/>
</dbReference>
<dbReference type="Proteomes" id="UP001164746">
    <property type="component" value="Chromosome 12"/>
</dbReference>
<dbReference type="Gene3D" id="1.10.418.10">
    <property type="entry name" value="Calponin-like domain"/>
    <property type="match status" value="1"/>
</dbReference>
<feature type="coiled-coil region" evidence="1">
    <location>
        <begin position="237"/>
        <end position="264"/>
    </location>
</feature>
<gene>
    <name evidence="4" type="ORF">MAR_016391</name>
</gene>
<dbReference type="Pfam" id="PF06294">
    <property type="entry name" value="CH_2"/>
    <property type="match status" value="1"/>
</dbReference>
<dbReference type="EMBL" id="CP111023">
    <property type="protein sequence ID" value="WAR22417.1"/>
    <property type="molecule type" value="Genomic_DNA"/>
</dbReference>
<evidence type="ECO:0000313" key="5">
    <source>
        <dbReference type="Proteomes" id="UP001164746"/>
    </source>
</evidence>
<keyword evidence="5" id="KW-1185">Reference proteome</keyword>
<proteinExistence type="predicted"/>
<evidence type="ECO:0000313" key="4">
    <source>
        <dbReference type="EMBL" id="WAR22417.1"/>
    </source>
</evidence>
<protein>
    <submittedName>
        <fullName evidence="4">SPEF1-like protein</fullName>
    </submittedName>
</protein>